<dbReference type="AlphaFoldDB" id="A0A381X2R9"/>
<name>A0A381X2R9_9ZZZZ</name>
<sequence length="60" mass="7254">LQSYYQKDDYSEHPTKESLRKDIEFYKVKEIANKKLRRATEKQWKDGNKHNHKKADGHGH</sequence>
<feature type="non-terminal residue" evidence="2">
    <location>
        <position position="1"/>
    </location>
</feature>
<accession>A0A381X2R9</accession>
<evidence type="ECO:0000256" key="1">
    <source>
        <dbReference type="SAM" id="MobiDB-lite"/>
    </source>
</evidence>
<gene>
    <name evidence="2" type="ORF">METZ01_LOCUS111357</name>
</gene>
<proteinExistence type="predicted"/>
<evidence type="ECO:0000313" key="2">
    <source>
        <dbReference type="EMBL" id="SVA58503.1"/>
    </source>
</evidence>
<protein>
    <submittedName>
        <fullName evidence="2">Uncharacterized protein</fullName>
    </submittedName>
</protein>
<reference evidence="2" key="1">
    <citation type="submission" date="2018-05" db="EMBL/GenBank/DDBJ databases">
        <authorList>
            <person name="Lanie J.A."/>
            <person name="Ng W.-L."/>
            <person name="Kazmierczak K.M."/>
            <person name="Andrzejewski T.M."/>
            <person name="Davidsen T.M."/>
            <person name="Wayne K.J."/>
            <person name="Tettelin H."/>
            <person name="Glass J.I."/>
            <person name="Rusch D."/>
            <person name="Podicherti R."/>
            <person name="Tsui H.-C.T."/>
            <person name="Winkler M.E."/>
        </authorList>
    </citation>
    <scope>NUCLEOTIDE SEQUENCE</scope>
</reference>
<organism evidence="2">
    <name type="scientific">marine metagenome</name>
    <dbReference type="NCBI Taxonomy" id="408172"/>
    <lineage>
        <taxon>unclassified sequences</taxon>
        <taxon>metagenomes</taxon>
        <taxon>ecological metagenomes</taxon>
    </lineage>
</organism>
<dbReference type="EMBL" id="UINC01013560">
    <property type="protein sequence ID" value="SVA58503.1"/>
    <property type="molecule type" value="Genomic_DNA"/>
</dbReference>
<feature type="region of interest" description="Disordered" evidence="1">
    <location>
        <begin position="37"/>
        <end position="60"/>
    </location>
</feature>